<evidence type="ECO:0000313" key="2">
    <source>
        <dbReference type="Proteomes" id="UP001144096"/>
    </source>
</evidence>
<reference evidence="1" key="1">
    <citation type="submission" date="2022-06" db="EMBL/GenBank/DDBJ databases">
        <title>Amycolatopsis iheyaensis sp. nov., a new species of the genus Amycolatopsis isolated from soil in Iheya island, Japan.</title>
        <authorList>
            <person name="Ngamcharungchit C."/>
            <person name="Kanto H."/>
            <person name="Take A."/>
            <person name="Intra B."/>
            <person name="Matsumoto A."/>
            <person name="Panbangred W."/>
            <person name="Inahashi Y."/>
        </authorList>
    </citation>
    <scope>NUCLEOTIDE SEQUENCE</scope>
    <source>
        <strain evidence="1">OK19-0408</strain>
    </source>
</reference>
<dbReference type="Gene3D" id="1.25.40.10">
    <property type="entry name" value="Tetratricopeptide repeat domain"/>
    <property type="match status" value="1"/>
</dbReference>
<dbReference type="SUPFAM" id="SSF52540">
    <property type="entry name" value="P-loop containing nucleoside triphosphate hydrolases"/>
    <property type="match status" value="1"/>
</dbReference>
<dbReference type="RefSeq" id="WP_257922263.1">
    <property type="nucleotide sequence ID" value="NZ_JAMXQV010000012.1"/>
</dbReference>
<protein>
    <submittedName>
        <fullName evidence="1">Uncharacterized protein</fullName>
    </submittedName>
</protein>
<gene>
    <name evidence="1" type="ORF">M8542_22905</name>
</gene>
<accession>A0A9X2SL04</accession>
<dbReference type="InterPro" id="IPR027417">
    <property type="entry name" value="P-loop_NTPase"/>
</dbReference>
<sequence>MTDDRFDVFLCSADDALEKALRTGGMRVFRDRAFDDFDTGTAAALAGSRVLLAQCPRDPPTAFAARLTAAFTAALRHGDPADRVLTIGGQSPVKPLCRGSAALPDLVRRVRRKVAGTRGPLGPAPRPPHWFTGRHTAFWTVHNGLDGGRLLLHGLPGVGKTALAERYACLYRDSFGGGVLRTGPFGHLDPGDFLPAFHLDLARAVAEHWATDVTGLDLRRLSLLLADRITAAGEQVLLLVDDVPAGLPSTVLDRVAPGSARTLVTSRFAQSWAAPSVHLPGLTPEESAGLLPPGGDAVRRFALRCDGHPMTVRATAFAVRDAAGPLTDAVLAERPDLAPEAIRDVLRGLAPTARDLLRLGAVLAPAPLPQDVARAALGSPDPAEFEAAVAELAGHGFAQRSGELLRLQGLAVEVAQGESGALLGEAPDAVLAGLAREAPGSGLVRHARSLADHAPAHRLRLLRPVAAAHERHGDPAAAGEIHATILASGEATSADFAAAARVEIDCGLHAEAAEHAREALVLATTDAERHTASLTAAQALDCRGDYAEADVFRHAEHPPETGEARYRAALATAVAQRLRGRPQPALLEPLLDELEPGTLKDELALEHARSLLRAGHPQRASDVAAAVVANQHAAGRERHPRCEDAEFVRAEAVLTLDLAGLPADREDRAAELRALEQGYRLRYGAEHALTLTAATFADRALLALGRPRHALAALAATEQVVLRVLGDDHPLGYRIRHGRGLAHALLREFDRQAELVEAVLGPQIRLLGRTHPETLESRLDLGLALALSGRGPLEEARALVDDAARDTAGALGVSGELTAKARAAKQVVRLPASFTSALFAVERLVWPGA</sequence>
<comment type="caution">
    <text evidence="1">The sequence shown here is derived from an EMBL/GenBank/DDBJ whole genome shotgun (WGS) entry which is preliminary data.</text>
</comment>
<dbReference type="AlphaFoldDB" id="A0A9X2SL04"/>
<keyword evidence="2" id="KW-1185">Reference proteome</keyword>
<dbReference type="EMBL" id="JAMXQV010000012">
    <property type="protein sequence ID" value="MCR6485678.1"/>
    <property type="molecule type" value="Genomic_DNA"/>
</dbReference>
<name>A0A9X2SL04_9PSEU</name>
<proteinExistence type="predicted"/>
<organism evidence="1 2">
    <name type="scientific">Amycolatopsis iheyensis</name>
    <dbReference type="NCBI Taxonomy" id="2945988"/>
    <lineage>
        <taxon>Bacteria</taxon>
        <taxon>Bacillati</taxon>
        <taxon>Actinomycetota</taxon>
        <taxon>Actinomycetes</taxon>
        <taxon>Pseudonocardiales</taxon>
        <taxon>Pseudonocardiaceae</taxon>
        <taxon>Amycolatopsis</taxon>
    </lineage>
</organism>
<dbReference type="InterPro" id="IPR011990">
    <property type="entry name" value="TPR-like_helical_dom_sf"/>
</dbReference>
<dbReference type="Proteomes" id="UP001144096">
    <property type="component" value="Unassembled WGS sequence"/>
</dbReference>
<dbReference type="Gene3D" id="3.40.50.300">
    <property type="entry name" value="P-loop containing nucleotide triphosphate hydrolases"/>
    <property type="match status" value="1"/>
</dbReference>
<evidence type="ECO:0000313" key="1">
    <source>
        <dbReference type="EMBL" id="MCR6485678.1"/>
    </source>
</evidence>